<proteinExistence type="predicted"/>
<dbReference type="InterPro" id="IPR050789">
    <property type="entry name" value="Diverse_Enzym_Activities"/>
</dbReference>
<dbReference type="OrthoDB" id="9773047at2"/>
<dbReference type="InterPro" id="IPR001466">
    <property type="entry name" value="Beta-lactam-related"/>
</dbReference>
<gene>
    <name evidence="2" type="ORF">SAMN05421747_101400</name>
</gene>
<dbReference type="InterPro" id="IPR012338">
    <property type="entry name" value="Beta-lactam/transpept-like"/>
</dbReference>
<feature type="domain" description="Beta-lactamase-related" evidence="1">
    <location>
        <begin position="62"/>
        <end position="337"/>
    </location>
</feature>
<dbReference type="SUPFAM" id="SSF56601">
    <property type="entry name" value="beta-lactamase/transpeptidase-like"/>
    <property type="match status" value="1"/>
</dbReference>
<reference evidence="3" key="1">
    <citation type="submission" date="2016-10" db="EMBL/GenBank/DDBJ databases">
        <authorList>
            <person name="Varghese N."/>
            <person name="Submissions S."/>
        </authorList>
    </citation>
    <scope>NUCLEOTIDE SEQUENCE [LARGE SCALE GENOMIC DNA]</scope>
    <source>
        <strain evidence="3">DSM 22900</strain>
    </source>
</reference>
<dbReference type="Pfam" id="PF00144">
    <property type="entry name" value="Beta-lactamase"/>
    <property type="match status" value="1"/>
</dbReference>
<accession>A0A1I1E861</accession>
<evidence type="ECO:0000259" key="1">
    <source>
        <dbReference type="Pfam" id="PF00144"/>
    </source>
</evidence>
<dbReference type="Gene3D" id="3.40.710.10">
    <property type="entry name" value="DD-peptidase/beta-lactamase superfamily"/>
    <property type="match status" value="1"/>
</dbReference>
<dbReference type="AlphaFoldDB" id="A0A1I1E861"/>
<name>A0A1I1E861_9SPHI</name>
<evidence type="ECO:0000313" key="2">
    <source>
        <dbReference type="EMBL" id="SFB83247.1"/>
    </source>
</evidence>
<protein>
    <submittedName>
        <fullName evidence="2">CubicO group peptidase, beta-lactamase class C family</fullName>
    </submittedName>
</protein>
<keyword evidence="3" id="KW-1185">Reference proteome</keyword>
<dbReference type="PANTHER" id="PTHR43283">
    <property type="entry name" value="BETA-LACTAMASE-RELATED"/>
    <property type="match status" value="1"/>
</dbReference>
<evidence type="ECO:0000313" key="3">
    <source>
        <dbReference type="Proteomes" id="UP000199577"/>
    </source>
</evidence>
<organism evidence="2 3">
    <name type="scientific">Parapedobacter composti</name>
    <dbReference type="NCBI Taxonomy" id="623281"/>
    <lineage>
        <taxon>Bacteria</taxon>
        <taxon>Pseudomonadati</taxon>
        <taxon>Bacteroidota</taxon>
        <taxon>Sphingobacteriia</taxon>
        <taxon>Sphingobacteriales</taxon>
        <taxon>Sphingobacteriaceae</taxon>
        <taxon>Parapedobacter</taxon>
    </lineage>
</organism>
<dbReference type="Proteomes" id="UP000199577">
    <property type="component" value="Unassembled WGS sequence"/>
</dbReference>
<sequence>MTMTVLRVVFLALVIVPCGGVIGQPSKGKHVHYPGKTWEVVASPEELGLSKSKLEEAKAFSETLHTAAVMVVVDGKVAYQWGEVDKKFNTHSIRKSVMSALYGKYVLNGTIDLEATMADLGINDVEGLTKEELRATVRDCLKSRSGVYHPALYETEGMKRRKPERHTHRAGTFWYYNNWDFNVLGTIFEQLTQQSLFEALQRDIAGPIGMEDYQPADGKYISGKASMHKAYPFHVSARDLARFGWLMLNNGKWNDLQVIDSTWVHETTRYYSDATLYGRSGYGYLWWVARNHTRHPHLSHAEVPEDSYSAKGARGQHLLVIPEYNMVIVHRVNTDVKGNSVSGGDIGRLFKIILDARII</sequence>
<dbReference type="EMBL" id="FOLL01000001">
    <property type="protein sequence ID" value="SFB83247.1"/>
    <property type="molecule type" value="Genomic_DNA"/>
</dbReference>
<dbReference type="PANTHER" id="PTHR43283:SF7">
    <property type="entry name" value="BETA-LACTAMASE-RELATED DOMAIN-CONTAINING PROTEIN"/>
    <property type="match status" value="1"/>
</dbReference>
<dbReference type="STRING" id="623281.SAMN05421747_101400"/>